<organism evidence="4 5">
    <name type="scientific">Flavobacterium ardleyense</name>
    <dbReference type="NCBI Taxonomy" id="2038737"/>
    <lineage>
        <taxon>Bacteria</taxon>
        <taxon>Pseudomonadati</taxon>
        <taxon>Bacteroidota</taxon>
        <taxon>Flavobacteriia</taxon>
        <taxon>Flavobacteriales</taxon>
        <taxon>Flavobacteriaceae</taxon>
        <taxon>Flavobacterium</taxon>
    </lineage>
</organism>
<dbReference type="Proteomes" id="UP001597549">
    <property type="component" value="Unassembled WGS sequence"/>
</dbReference>
<dbReference type="PANTHER" id="PTHR44943:SF8">
    <property type="entry name" value="TPR REPEAT-CONTAINING PROTEIN MJ0263"/>
    <property type="match status" value="1"/>
</dbReference>
<dbReference type="PROSITE" id="PS50005">
    <property type="entry name" value="TPR"/>
    <property type="match status" value="2"/>
</dbReference>
<evidence type="ECO:0000256" key="1">
    <source>
        <dbReference type="ARBA" id="ARBA00022737"/>
    </source>
</evidence>
<keyword evidence="1" id="KW-0677">Repeat</keyword>
<dbReference type="InterPro" id="IPR019734">
    <property type="entry name" value="TPR_rpt"/>
</dbReference>
<accession>A0ABW5ZB72</accession>
<comment type="caution">
    <text evidence="4">The sequence shown here is derived from an EMBL/GenBank/DDBJ whole genome shotgun (WGS) entry which is preliminary data.</text>
</comment>
<dbReference type="SUPFAM" id="SSF48452">
    <property type="entry name" value="TPR-like"/>
    <property type="match status" value="1"/>
</dbReference>
<protein>
    <recommendedName>
        <fullName evidence="6">Tetratricopeptide repeat protein</fullName>
    </recommendedName>
</protein>
<evidence type="ECO:0008006" key="6">
    <source>
        <dbReference type="Google" id="ProtNLM"/>
    </source>
</evidence>
<evidence type="ECO:0000256" key="3">
    <source>
        <dbReference type="PROSITE-ProRule" id="PRU00339"/>
    </source>
</evidence>
<keyword evidence="5" id="KW-1185">Reference proteome</keyword>
<evidence type="ECO:0000256" key="2">
    <source>
        <dbReference type="ARBA" id="ARBA00022803"/>
    </source>
</evidence>
<name>A0ABW5ZB72_9FLAO</name>
<dbReference type="InterPro" id="IPR051685">
    <property type="entry name" value="Ycf3/AcsC/BcsC/TPR_MFPF"/>
</dbReference>
<sequence>MKQIILILLFSFTLFGQNNNEKYFDESKKLTDSKEYQKALTSINIALKSDSLNRPYLLQKIKIQYFSNKCDDAMKSLNLIIENVDDKIQDDIMAYFCDIDDCLGKKEEATRLLKEYIIHEQYQNNEMILYLAIRLCNTKKYEEGINYYKQYINLNPNDIDAITDFSQIIFIHKGYEDAINEIKKALQNNPDNLNLLKCLVSHYNSNKDYEKAIEVQNKIVKSYYTVENIKIRAFLFSQLKKSHKVYEDLNRIIEIDKCNAEYYSQILQYEFDNRIYDKVVQNSFNLIKCNPDFENSILDGLYTSLFFLNKVKQGELYLDKKIALNPTNFNPYYLKANILLKNKQFEHVIKYLDLSLKTSDLESSNVINVNFLKLSYYLLSENYEGLKNYFKSTEIKSLDNNLNFTFSENLENKKTDFIVNFDKNTGIINSQLIIPTKIIKLLQNDYGLRIELTK</sequence>
<proteinExistence type="predicted"/>
<dbReference type="PANTHER" id="PTHR44943">
    <property type="entry name" value="CELLULOSE SYNTHASE OPERON PROTEIN C"/>
    <property type="match status" value="1"/>
</dbReference>
<evidence type="ECO:0000313" key="4">
    <source>
        <dbReference type="EMBL" id="MFD2909032.1"/>
    </source>
</evidence>
<dbReference type="RefSeq" id="WP_379807161.1">
    <property type="nucleotide sequence ID" value="NZ_JBHUOL010000016.1"/>
</dbReference>
<reference evidence="5" key="1">
    <citation type="journal article" date="2019" name="Int. J. Syst. Evol. Microbiol.">
        <title>The Global Catalogue of Microorganisms (GCM) 10K type strain sequencing project: providing services to taxonomists for standard genome sequencing and annotation.</title>
        <authorList>
            <consortium name="The Broad Institute Genomics Platform"/>
            <consortium name="The Broad Institute Genome Sequencing Center for Infectious Disease"/>
            <person name="Wu L."/>
            <person name="Ma J."/>
        </authorList>
    </citation>
    <scope>NUCLEOTIDE SEQUENCE [LARGE SCALE GENOMIC DNA]</scope>
    <source>
        <strain evidence="5">KCTC 52644</strain>
    </source>
</reference>
<gene>
    <name evidence="4" type="ORF">ACFSX9_09810</name>
</gene>
<feature type="repeat" description="TPR" evidence="3">
    <location>
        <begin position="159"/>
        <end position="192"/>
    </location>
</feature>
<feature type="repeat" description="TPR" evidence="3">
    <location>
        <begin position="125"/>
        <end position="158"/>
    </location>
</feature>
<dbReference type="Gene3D" id="1.25.40.10">
    <property type="entry name" value="Tetratricopeptide repeat domain"/>
    <property type="match status" value="2"/>
</dbReference>
<dbReference type="EMBL" id="JBHUOL010000016">
    <property type="protein sequence ID" value="MFD2909032.1"/>
    <property type="molecule type" value="Genomic_DNA"/>
</dbReference>
<keyword evidence="2 3" id="KW-0802">TPR repeat</keyword>
<evidence type="ECO:0000313" key="5">
    <source>
        <dbReference type="Proteomes" id="UP001597549"/>
    </source>
</evidence>
<dbReference type="InterPro" id="IPR011990">
    <property type="entry name" value="TPR-like_helical_dom_sf"/>
</dbReference>